<feature type="region of interest" description="Disordered" evidence="1">
    <location>
        <begin position="349"/>
        <end position="372"/>
    </location>
</feature>
<evidence type="ECO:0000313" key="2">
    <source>
        <dbReference type="EMBL" id="KAG5577417.1"/>
    </source>
</evidence>
<accession>A0A9J5WNE1</accession>
<gene>
    <name evidence="2" type="ORF">H5410_057551</name>
</gene>
<organism evidence="2 3">
    <name type="scientific">Solanum commersonii</name>
    <name type="common">Commerson's wild potato</name>
    <name type="synonym">Commerson's nightshade</name>
    <dbReference type="NCBI Taxonomy" id="4109"/>
    <lineage>
        <taxon>Eukaryota</taxon>
        <taxon>Viridiplantae</taxon>
        <taxon>Streptophyta</taxon>
        <taxon>Embryophyta</taxon>
        <taxon>Tracheophyta</taxon>
        <taxon>Spermatophyta</taxon>
        <taxon>Magnoliopsida</taxon>
        <taxon>eudicotyledons</taxon>
        <taxon>Gunneridae</taxon>
        <taxon>Pentapetalae</taxon>
        <taxon>asterids</taxon>
        <taxon>lamiids</taxon>
        <taxon>Solanales</taxon>
        <taxon>Solanaceae</taxon>
        <taxon>Solanoideae</taxon>
        <taxon>Solaneae</taxon>
        <taxon>Solanum</taxon>
    </lineage>
</organism>
<name>A0A9J5WNE1_SOLCO</name>
<protein>
    <submittedName>
        <fullName evidence="2">Uncharacterized protein</fullName>
    </submittedName>
</protein>
<sequence>MLSIILHKSCLAAREPHGLCITRSPPATKWEATQNPLLLYCYFRNNGVLNEHVKVWRVCGNCIWRTNSSIQRIAEQVGHPDENLHFLLFYQGPVKLGEPTLVLNVKNLLNDKAGDTTLKSQYRQMAKFVKSKRNLSISGACFDFALNSRRWIENGHVGPFGELGRARRIVRRFAHCLHIALISVLNWMFEFVTFDEKTWVAERTRRLPVFLFDFSPNSSQSFVGMTKPNKEGSNTPFRGKEKGITINEDATASRTKATKLSTTCGKAETNIDRKIRANLWVKACIVFIFVRVSVASDFKALNCEPSCDYGIILSAEKNEENEGLRIAESTWQVAEKSHFAFCSNVLSPEGKDQVGGKRDTISPNGPEHDDAEGWCKTAMN</sequence>
<evidence type="ECO:0000313" key="3">
    <source>
        <dbReference type="Proteomes" id="UP000824120"/>
    </source>
</evidence>
<dbReference type="EMBL" id="JACXVP010000011">
    <property type="protein sequence ID" value="KAG5577417.1"/>
    <property type="molecule type" value="Genomic_DNA"/>
</dbReference>
<reference evidence="2 3" key="1">
    <citation type="submission" date="2020-09" db="EMBL/GenBank/DDBJ databases">
        <title>De no assembly of potato wild relative species, Solanum commersonii.</title>
        <authorList>
            <person name="Cho K."/>
        </authorList>
    </citation>
    <scope>NUCLEOTIDE SEQUENCE [LARGE SCALE GENOMIC DNA]</scope>
    <source>
        <strain evidence="2">LZ3.2</strain>
        <tissue evidence="2">Leaf</tissue>
    </source>
</reference>
<proteinExistence type="predicted"/>
<keyword evidence="3" id="KW-1185">Reference proteome</keyword>
<evidence type="ECO:0000256" key="1">
    <source>
        <dbReference type="SAM" id="MobiDB-lite"/>
    </source>
</evidence>
<dbReference type="Proteomes" id="UP000824120">
    <property type="component" value="Chromosome 11"/>
</dbReference>
<dbReference type="AlphaFoldDB" id="A0A9J5WNE1"/>
<comment type="caution">
    <text evidence="2">The sequence shown here is derived from an EMBL/GenBank/DDBJ whole genome shotgun (WGS) entry which is preliminary data.</text>
</comment>